<reference evidence="2" key="2">
    <citation type="submission" date="2020-11" db="EMBL/GenBank/DDBJ databases">
        <authorList>
            <person name="McCartney M.A."/>
            <person name="Auch B."/>
            <person name="Kono T."/>
            <person name="Mallez S."/>
            <person name="Becker A."/>
            <person name="Gohl D.M."/>
            <person name="Silverstein K.A.T."/>
            <person name="Koren S."/>
            <person name="Bechman K.B."/>
            <person name="Herman A."/>
            <person name="Abrahante J.E."/>
            <person name="Garbe J."/>
        </authorList>
    </citation>
    <scope>NUCLEOTIDE SEQUENCE</scope>
    <source>
        <strain evidence="2">Duluth1</strain>
        <tissue evidence="2">Whole animal</tissue>
    </source>
</reference>
<keyword evidence="1" id="KW-0732">Signal</keyword>
<evidence type="ECO:0000313" key="3">
    <source>
        <dbReference type="Proteomes" id="UP000828390"/>
    </source>
</evidence>
<dbReference type="Proteomes" id="UP000828390">
    <property type="component" value="Unassembled WGS sequence"/>
</dbReference>
<protein>
    <submittedName>
        <fullName evidence="2">Uncharacterized protein</fullName>
    </submittedName>
</protein>
<dbReference type="EMBL" id="JAIWYP010000092">
    <property type="protein sequence ID" value="KAH3689845.1"/>
    <property type="molecule type" value="Genomic_DNA"/>
</dbReference>
<reference evidence="2" key="1">
    <citation type="journal article" date="2019" name="bioRxiv">
        <title>The Genome of the Zebra Mussel, Dreissena polymorpha: A Resource for Invasive Species Research.</title>
        <authorList>
            <person name="McCartney M.A."/>
            <person name="Auch B."/>
            <person name="Kono T."/>
            <person name="Mallez S."/>
            <person name="Zhang Y."/>
            <person name="Obille A."/>
            <person name="Becker A."/>
            <person name="Abrahante J.E."/>
            <person name="Garbe J."/>
            <person name="Badalamenti J.P."/>
            <person name="Herman A."/>
            <person name="Mangelson H."/>
            <person name="Liachko I."/>
            <person name="Sullivan S."/>
            <person name="Sone E.D."/>
            <person name="Koren S."/>
            <person name="Silverstein K.A.T."/>
            <person name="Beckman K.B."/>
            <person name="Gohl D.M."/>
        </authorList>
    </citation>
    <scope>NUCLEOTIDE SEQUENCE</scope>
    <source>
        <strain evidence="2">Duluth1</strain>
        <tissue evidence="2">Whole animal</tissue>
    </source>
</reference>
<gene>
    <name evidence="2" type="ORF">DPMN_192134</name>
</gene>
<dbReference type="AlphaFoldDB" id="A0A9D4BCM3"/>
<accession>A0A9D4BCM3</accession>
<keyword evidence="3" id="KW-1185">Reference proteome</keyword>
<proteinExistence type="predicted"/>
<evidence type="ECO:0000313" key="2">
    <source>
        <dbReference type="EMBL" id="KAH3689845.1"/>
    </source>
</evidence>
<organism evidence="2 3">
    <name type="scientific">Dreissena polymorpha</name>
    <name type="common">Zebra mussel</name>
    <name type="synonym">Mytilus polymorpha</name>
    <dbReference type="NCBI Taxonomy" id="45954"/>
    <lineage>
        <taxon>Eukaryota</taxon>
        <taxon>Metazoa</taxon>
        <taxon>Spiralia</taxon>
        <taxon>Lophotrochozoa</taxon>
        <taxon>Mollusca</taxon>
        <taxon>Bivalvia</taxon>
        <taxon>Autobranchia</taxon>
        <taxon>Heteroconchia</taxon>
        <taxon>Euheterodonta</taxon>
        <taxon>Imparidentia</taxon>
        <taxon>Neoheterodontei</taxon>
        <taxon>Myida</taxon>
        <taxon>Dreissenoidea</taxon>
        <taxon>Dreissenidae</taxon>
        <taxon>Dreissena</taxon>
    </lineage>
</organism>
<name>A0A9D4BCM3_DREPO</name>
<evidence type="ECO:0000256" key="1">
    <source>
        <dbReference type="SAM" id="SignalP"/>
    </source>
</evidence>
<feature type="signal peptide" evidence="1">
    <location>
        <begin position="1"/>
        <end position="22"/>
    </location>
</feature>
<sequence>MSTCKAVVLAVILALCTGISRGQCPATCQCYGTVRRMQRTTAVDHTPFPTGRYHYLVSTGTMYQLLCVL</sequence>
<comment type="caution">
    <text evidence="2">The sequence shown here is derived from an EMBL/GenBank/DDBJ whole genome shotgun (WGS) entry which is preliminary data.</text>
</comment>
<feature type="chain" id="PRO_5039412001" evidence="1">
    <location>
        <begin position="23"/>
        <end position="69"/>
    </location>
</feature>